<dbReference type="GO" id="GO:0019262">
    <property type="term" value="P:N-acetylneuraminate catabolic process"/>
    <property type="evidence" value="ECO:0007669"/>
    <property type="project" value="UniProtKB-UniRule"/>
</dbReference>
<evidence type="ECO:0000256" key="1">
    <source>
        <dbReference type="ARBA" id="ARBA00022801"/>
    </source>
</evidence>
<evidence type="ECO:0000313" key="6">
    <source>
        <dbReference type="Proteomes" id="UP000199065"/>
    </source>
</evidence>
<feature type="domain" description="Glucosamine/galactosamine-6-phosphate isomerase" evidence="4">
    <location>
        <begin position="4"/>
        <end position="226"/>
    </location>
</feature>
<dbReference type="CDD" id="cd01399">
    <property type="entry name" value="GlcN6P_deaminase"/>
    <property type="match status" value="1"/>
</dbReference>
<sequence length="261" mass="28236">MEILIRDTPESVARTAADVFAAHVRPGAVLGLATGSTPVATYKELIFRVEAGNLSFRGCQAFLLDEYVGLPKEHEQSYHSTIRREFTSHIDIDDADVHGPDGTNPDPHAAALDYEKQLKNSGGVDIQILGVGTNGHIGFNEPSSSLNSHTRLKTLHPQTVADNARFFDSEEDVPRHVLTQGLGTISQAKHLMLLATGEGKADAVQALAEGPLSAFCPASVLQWHEHATVICDEAAASKLANTDYYRFAETHKPEWQGFGGL</sequence>
<keyword evidence="2 3" id="KW-0119">Carbohydrate metabolism</keyword>
<dbReference type="GO" id="GO:0006046">
    <property type="term" value="P:N-acetylglucosamine catabolic process"/>
    <property type="evidence" value="ECO:0007669"/>
    <property type="project" value="UniProtKB-UniRule"/>
</dbReference>
<dbReference type="GO" id="GO:0005737">
    <property type="term" value="C:cytoplasm"/>
    <property type="evidence" value="ECO:0007669"/>
    <property type="project" value="TreeGrafter"/>
</dbReference>
<dbReference type="Gene3D" id="3.40.50.1360">
    <property type="match status" value="1"/>
</dbReference>
<dbReference type="InterPro" id="IPR037171">
    <property type="entry name" value="NagB/RpiA_transferase-like"/>
</dbReference>
<dbReference type="Pfam" id="PF01182">
    <property type="entry name" value="Glucosamine_iso"/>
    <property type="match status" value="1"/>
</dbReference>
<dbReference type="HAMAP" id="MF_01241">
    <property type="entry name" value="GlcN6P_deamin"/>
    <property type="match status" value="1"/>
</dbReference>
<comment type="catalytic activity">
    <reaction evidence="3">
        <text>alpha-D-glucosamine 6-phosphate + H2O = beta-D-fructose 6-phosphate + NH4(+)</text>
        <dbReference type="Rhea" id="RHEA:12172"/>
        <dbReference type="ChEBI" id="CHEBI:15377"/>
        <dbReference type="ChEBI" id="CHEBI:28938"/>
        <dbReference type="ChEBI" id="CHEBI:57634"/>
        <dbReference type="ChEBI" id="CHEBI:75989"/>
        <dbReference type="EC" id="3.5.99.6"/>
    </reaction>
</comment>
<reference evidence="5 6" key="1">
    <citation type="submission" date="2016-10" db="EMBL/GenBank/DDBJ databases">
        <authorList>
            <person name="de Groot N.N."/>
        </authorList>
    </citation>
    <scope>NUCLEOTIDE SEQUENCE [LARGE SCALE GENOMIC DNA]</scope>
    <source>
        <strain>J11</strain>
        <strain evidence="6">PG 39</strain>
    </source>
</reference>
<accession>A0A1I2T889</accession>
<feature type="active site" description="Proton acceptor; for ring-opening step" evidence="3">
    <location>
        <position position="136"/>
    </location>
</feature>
<dbReference type="Proteomes" id="UP000199065">
    <property type="component" value="Unassembled WGS sequence"/>
</dbReference>
<evidence type="ECO:0000256" key="2">
    <source>
        <dbReference type="ARBA" id="ARBA00023277"/>
    </source>
</evidence>
<feature type="site" description="Part of the allosteric site" evidence="3">
    <location>
        <position position="154"/>
    </location>
</feature>
<gene>
    <name evidence="3" type="primary">nagB</name>
    <name evidence="5" type="ORF">SAMN05660282_01390</name>
</gene>
<dbReference type="EC" id="3.5.99.6" evidence="3"/>
<comment type="caution">
    <text evidence="3">Lacks conserved residue(s) required for the propagation of feature annotation.</text>
</comment>
<feature type="active site" description="Proton acceptor; for enolization step" evidence="3">
    <location>
        <position position="65"/>
    </location>
</feature>
<evidence type="ECO:0000259" key="4">
    <source>
        <dbReference type="Pfam" id="PF01182"/>
    </source>
</evidence>
<comment type="similarity">
    <text evidence="3">Belongs to the glucosamine/galactosamine-6-phosphate isomerase family. NagB subfamily.</text>
</comment>
<feature type="active site" description="For ring-opening step" evidence="3">
    <location>
        <position position="141"/>
    </location>
</feature>
<feature type="site" description="Part of the allosteric site" evidence="3">
    <location>
        <position position="144"/>
    </location>
</feature>
<keyword evidence="1 3" id="KW-0378">Hydrolase</keyword>
<dbReference type="GO" id="GO:0005975">
    <property type="term" value="P:carbohydrate metabolic process"/>
    <property type="evidence" value="ECO:0007669"/>
    <property type="project" value="InterPro"/>
</dbReference>
<dbReference type="InterPro" id="IPR004547">
    <property type="entry name" value="Glucosamine6P_isomerase"/>
</dbReference>
<keyword evidence="3" id="KW-0021">Allosteric enzyme</keyword>
<dbReference type="PROSITE" id="PS01161">
    <property type="entry name" value="GLC_GALNAC_ISOMERASE"/>
    <property type="match status" value="1"/>
</dbReference>
<dbReference type="UniPathway" id="UPA00629">
    <property type="reaction ID" value="UER00684"/>
</dbReference>
<dbReference type="InterPro" id="IPR018321">
    <property type="entry name" value="Glucosamine6P_isomerase_CS"/>
</dbReference>
<organism evidence="5 6">
    <name type="scientific">Corynebacterium spheniscorum</name>
    <dbReference type="NCBI Taxonomy" id="185761"/>
    <lineage>
        <taxon>Bacteria</taxon>
        <taxon>Bacillati</taxon>
        <taxon>Actinomycetota</taxon>
        <taxon>Actinomycetes</taxon>
        <taxon>Mycobacteriales</taxon>
        <taxon>Corynebacteriaceae</taxon>
        <taxon>Corynebacterium</taxon>
    </lineage>
</organism>
<feature type="active site" description="For ring-opening step" evidence="3">
    <location>
        <position position="134"/>
    </location>
</feature>
<dbReference type="GO" id="GO:0004342">
    <property type="term" value="F:glucosamine-6-phosphate deaminase activity"/>
    <property type="evidence" value="ECO:0007669"/>
    <property type="project" value="UniProtKB-UniRule"/>
</dbReference>
<comment type="activity regulation">
    <text evidence="3">Allosterically activated by N-acetylglucosamine 6-phosphate (GlcNAc6P).</text>
</comment>
<name>A0A1I2T889_9CORY</name>
<dbReference type="NCBIfam" id="TIGR00502">
    <property type="entry name" value="nagB"/>
    <property type="match status" value="1"/>
</dbReference>
<evidence type="ECO:0000313" key="5">
    <source>
        <dbReference type="EMBL" id="SFG61112.1"/>
    </source>
</evidence>
<dbReference type="InterPro" id="IPR006148">
    <property type="entry name" value="Glc/Gal-6P_isomerase"/>
</dbReference>
<dbReference type="STRING" id="185761.SAMN05660282_01390"/>
<protein>
    <recommendedName>
        <fullName evidence="3">Glucosamine-6-phosphate deaminase</fullName>
        <ecNumber evidence="3">3.5.99.6</ecNumber>
    </recommendedName>
    <alternativeName>
        <fullName evidence="3">GlcN6P deaminase</fullName>
        <shortName evidence="3">GNPDA</shortName>
    </alternativeName>
    <alternativeName>
        <fullName evidence="3">Glucosamine-6-phosphate isomerase</fullName>
    </alternativeName>
</protein>
<dbReference type="GO" id="GO:0042802">
    <property type="term" value="F:identical protein binding"/>
    <property type="evidence" value="ECO:0007669"/>
    <property type="project" value="TreeGrafter"/>
</dbReference>
<dbReference type="AlphaFoldDB" id="A0A1I2T889"/>
<dbReference type="NCBIfam" id="NF001684">
    <property type="entry name" value="PRK00443.1-4"/>
    <property type="match status" value="1"/>
</dbReference>
<dbReference type="GO" id="GO:0006043">
    <property type="term" value="P:glucosamine catabolic process"/>
    <property type="evidence" value="ECO:0007669"/>
    <property type="project" value="TreeGrafter"/>
</dbReference>
<feature type="site" description="Part of the allosteric site" evidence="3">
    <location>
        <position position="153"/>
    </location>
</feature>
<dbReference type="SUPFAM" id="SSF100950">
    <property type="entry name" value="NagB/RpiA/CoA transferase-like"/>
    <property type="match status" value="1"/>
</dbReference>
<proteinExistence type="inferred from homology"/>
<feature type="site" description="Part of the allosteric site" evidence="3">
    <location>
        <position position="151"/>
    </location>
</feature>
<comment type="function">
    <text evidence="3">Catalyzes the reversible isomerization-deamination of glucosamine 6-phosphate (GlcN6P) to form fructose 6-phosphate (Fru6P) and ammonium ion.</text>
</comment>
<dbReference type="OrthoDB" id="9791139at2"/>
<dbReference type="RefSeq" id="WP_092285811.1">
    <property type="nucleotide sequence ID" value="NZ_FOPJ01000007.1"/>
</dbReference>
<comment type="pathway">
    <text evidence="3">Amino-sugar metabolism; N-acetylneuraminate degradation; D-fructose 6-phosphate from N-acetylneuraminate: step 5/5.</text>
</comment>
<keyword evidence="6" id="KW-1185">Reference proteome</keyword>
<evidence type="ECO:0000256" key="3">
    <source>
        <dbReference type="HAMAP-Rule" id="MF_01241"/>
    </source>
</evidence>
<dbReference type="PANTHER" id="PTHR11280:SF5">
    <property type="entry name" value="GLUCOSAMINE-6-PHOSPHATE ISOMERASE"/>
    <property type="match status" value="1"/>
</dbReference>
<dbReference type="PANTHER" id="PTHR11280">
    <property type="entry name" value="GLUCOSAMINE-6-PHOSPHATE ISOMERASE"/>
    <property type="match status" value="1"/>
</dbReference>
<dbReference type="EMBL" id="FOPJ01000007">
    <property type="protein sequence ID" value="SFG61112.1"/>
    <property type="molecule type" value="Genomic_DNA"/>
</dbReference>